<gene>
    <name evidence="2" type="ORF">NL394_13070</name>
</gene>
<keyword evidence="2" id="KW-0808">Transferase</keyword>
<dbReference type="SUPFAM" id="SSF53335">
    <property type="entry name" value="S-adenosyl-L-methionine-dependent methyltransferases"/>
    <property type="match status" value="1"/>
</dbReference>
<evidence type="ECO:0000259" key="1">
    <source>
        <dbReference type="Pfam" id="PF08242"/>
    </source>
</evidence>
<dbReference type="EMBL" id="CP101185">
    <property type="protein sequence ID" value="UYV96013.1"/>
    <property type="molecule type" value="Genomic_DNA"/>
</dbReference>
<dbReference type="CDD" id="cd02440">
    <property type="entry name" value="AdoMet_MTases"/>
    <property type="match status" value="1"/>
</dbReference>
<dbReference type="Gene3D" id="3.40.50.150">
    <property type="entry name" value="Vaccinia Virus protein VP39"/>
    <property type="match status" value="1"/>
</dbReference>
<sequence length="229" mass="24943">MNDQEVRRGAGIYSKPVLGFYDLLVVKFSNSLAWRCASQLMLDQYNRCIGLRHLDVGPGTGWYLAKANLPKSAEITLMDLNENTLEHAASRLAHSNVSTRGVTGNVLEPIPEALGQFESIAANYVFHCVPGSWEDKGAAFEYLGERLADDGVLFGSTILGRGVNHNLIGRGFMALYNRMGIFHNREDDAAGLEAELRRSFRQVSVDVVGTVAVFSAREPLRKGGAGGLG</sequence>
<dbReference type="GO" id="GO:0008168">
    <property type="term" value="F:methyltransferase activity"/>
    <property type="evidence" value="ECO:0007669"/>
    <property type="project" value="UniProtKB-KW"/>
</dbReference>
<reference evidence="2" key="1">
    <citation type="submission" date="2022-07" db="EMBL/GenBank/DDBJ databases">
        <authorList>
            <person name="Wu T."/>
        </authorList>
    </citation>
    <scope>NUCLEOTIDE SEQUENCE</scope>
    <source>
        <strain evidence="2">SD-1</strain>
    </source>
</reference>
<dbReference type="Proteomes" id="UP001163293">
    <property type="component" value="Chromosome"/>
</dbReference>
<evidence type="ECO:0000313" key="2">
    <source>
        <dbReference type="EMBL" id="UYV96013.1"/>
    </source>
</evidence>
<accession>A0AAX3EEG3</accession>
<organism evidence="2 3">
    <name type="scientific">Paenarthrobacter ureafaciens</name>
    <dbReference type="NCBI Taxonomy" id="37931"/>
    <lineage>
        <taxon>Bacteria</taxon>
        <taxon>Bacillati</taxon>
        <taxon>Actinomycetota</taxon>
        <taxon>Actinomycetes</taxon>
        <taxon>Micrococcales</taxon>
        <taxon>Micrococcaceae</taxon>
        <taxon>Paenarthrobacter</taxon>
    </lineage>
</organism>
<dbReference type="RefSeq" id="WP_069695024.1">
    <property type="nucleotide sequence ID" value="NZ_CP043010.1"/>
</dbReference>
<keyword evidence="3" id="KW-1185">Reference proteome</keyword>
<dbReference type="GO" id="GO:0032259">
    <property type="term" value="P:methylation"/>
    <property type="evidence" value="ECO:0007669"/>
    <property type="project" value="UniProtKB-KW"/>
</dbReference>
<protein>
    <submittedName>
        <fullName evidence="2">Class I SAM-dependent methyltransferase</fullName>
    </submittedName>
</protein>
<dbReference type="InterPro" id="IPR013217">
    <property type="entry name" value="Methyltransf_12"/>
</dbReference>
<evidence type="ECO:0000313" key="3">
    <source>
        <dbReference type="Proteomes" id="UP001163293"/>
    </source>
</evidence>
<dbReference type="AlphaFoldDB" id="A0AAX3EEG3"/>
<dbReference type="Pfam" id="PF08242">
    <property type="entry name" value="Methyltransf_12"/>
    <property type="match status" value="1"/>
</dbReference>
<feature type="domain" description="Methyltransferase type 12" evidence="1">
    <location>
        <begin position="54"/>
        <end position="153"/>
    </location>
</feature>
<name>A0AAX3EEG3_PAEUR</name>
<dbReference type="PIRSF" id="PIRSF011491">
    <property type="entry name" value="Mtase_YbcY_prd"/>
    <property type="match status" value="1"/>
</dbReference>
<proteinExistence type="predicted"/>
<dbReference type="InterPro" id="IPR016584">
    <property type="entry name" value="MeTrfase_VrtF"/>
</dbReference>
<dbReference type="InterPro" id="IPR029063">
    <property type="entry name" value="SAM-dependent_MTases_sf"/>
</dbReference>
<keyword evidence="2" id="KW-0489">Methyltransferase</keyword>